<evidence type="ECO:0000256" key="3">
    <source>
        <dbReference type="ARBA" id="ARBA00022692"/>
    </source>
</evidence>
<sequence>MSANPTHVNLLSRLNRIPVTRTVVGIIILLSFVWLAEAFDIGIVGPVLSTLEKDWALSNWQQGLLAVSSTLGVVVGMIPSGLLADRFGRRRVVLLGILFFSVLTLAGALMPNFWSLLFIRFLAGVGEGAVLPMPYLFLSEFVRSGQRAVSVGFSNGILTAAYVVPNLASLWALDTFPASFAWRVPFILGGVPLLLLIPLFLWLPESPRYLLKQNREVEVLRLVERLEDEAKLPHDAKLSDERMRVLLAQSEEEERLPLRTMVAQPFLNRGLMMAMQLTAALILFYILQVFGPKLLESRGTGNGAALLYSGLMMVVAGFGSVAQGFLSDKLGRKTILAVYVVLASTGCLLFAFGSSTAVVFLAGGLTAFFGLGIFPVAKLCVAEQYPTQLRGRGVYLNEMTARTLSGVVTTYFIPFLLQTYGNRPIFFGVAVVLILFNLPFFFFGRETAKVQMEEAGTKLSFGRLDRETFTQQVSSR</sequence>
<dbReference type="PROSITE" id="PS00216">
    <property type="entry name" value="SUGAR_TRANSPORT_1"/>
    <property type="match status" value="1"/>
</dbReference>
<dbReference type="PANTHER" id="PTHR23511:SF34">
    <property type="entry name" value="SYNAPTIC VESICLE GLYCOPROTEIN 2"/>
    <property type="match status" value="1"/>
</dbReference>
<dbReference type="Pfam" id="PF07690">
    <property type="entry name" value="MFS_1"/>
    <property type="match status" value="1"/>
</dbReference>
<keyword evidence="7" id="KW-1185">Reference proteome</keyword>
<comment type="subcellular location">
    <subcellularLocation>
        <location evidence="1">Cell membrane</location>
        <topology evidence="1">Multi-pass membrane protein</topology>
    </subcellularLocation>
</comment>
<keyword evidence="4" id="KW-1133">Transmembrane helix</keyword>
<accession>A0A9E6ZR12</accession>
<dbReference type="InterPro" id="IPR011701">
    <property type="entry name" value="MFS"/>
</dbReference>
<dbReference type="PANTHER" id="PTHR23511">
    <property type="entry name" value="SYNAPTIC VESICLE GLYCOPROTEIN 2"/>
    <property type="match status" value="1"/>
</dbReference>
<accession>T0DTS6</accession>
<dbReference type="CDD" id="cd17316">
    <property type="entry name" value="MFS_SV2_like"/>
    <property type="match status" value="1"/>
</dbReference>
<keyword evidence="2" id="KW-0813">Transport</keyword>
<dbReference type="InterPro" id="IPR005829">
    <property type="entry name" value="Sugar_transporter_CS"/>
</dbReference>
<dbReference type="PROSITE" id="PS50850">
    <property type="entry name" value="MFS"/>
    <property type="match status" value="1"/>
</dbReference>
<protein>
    <submittedName>
        <fullName evidence="6">MFS transporter</fullName>
    </submittedName>
</protein>
<evidence type="ECO:0000256" key="1">
    <source>
        <dbReference type="ARBA" id="ARBA00004651"/>
    </source>
</evidence>
<gene>
    <name evidence="6" type="ORF">K1I37_19935</name>
</gene>
<reference evidence="7" key="1">
    <citation type="journal article" date="2022" name="G3 (Bethesda)">
        <title>Unveiling the complete genome sequence of Alicyclobacillus acidoterrestris DSM 3922T, a taint-producing strain.</title>
        <authorList>
            <person name="Leonardo I.C."/>
            <person name="Barreto Crespo M.T."/>
            <person name="Gaspar F.B."/>
        </authorList>
    </citation>
    <scope>NUCLEOTIDE SEQUENCE [LARGE SCALE GENOMIC DNA]</scope>
    <source>
        <strain evidence="7">DSM 3922</strain>
    </source>
</reference>
<dbReference type="RefSeq" id="WP_021294982.1">
    <property type="nucleotide sequence ID" value="NZ_AURB01000026.1"/>
</dbReference>
<dbReference type="Proteomes" id="UP000829401">
    <property type="component" value="Chromosome"/>
</dbReference>
<dbReference type="InterPro" id="IPR036259">
    <property type="entry name" value="MFS_trans_sf"/>
</dbReference>
<evidence type="ECO:0000256" key="2">
    <source>
        <dbReference type="ARBA" id="ARBA00022448"/>
    </source>
</evidence>
<dbReference type="GO" id="GO:0005886">
    <property type="term" value="C:plasma membrane"/>
    <property type="evidence" value="ECO:0007669"/>
    <property type="project" value="UniProtKB-SubCell"/>
</dbReference>
<dbReference type="KEGG" id="aaco:K1I37_19935"/>
<keyword evidence="5" id="KW-0472">Membrane</keyword>
<evidence type="ECO:0000313" key="6">
    <source>
        <dbReference type="EMBL" id="UNO48860.1"/>
    </source>
</evidence>
<evidence type="ECO:0000313" key="7">
    <source>
        <dbReference type="Proteomes" id="UP000829401"/>
    </source>
</evidence>
<dbReference type="STRING" id="1356854.N007_19145"/>
<dbReference type="GO" id="GO:0022857">
    <property type="term" value="F:transmembrane transporter activity"/>
    <property type="evidence" value="ECO:0007669"/>
    <property type="project" value="InterPro"/>
</dbReference>
<evidence type="ECO:0000256" key="5">
    <source>
        <dbReference type="ARBA" id="ARBA00023136"/>
    </source>
</evidence>
<dbReference type="eggNOG" id="COG2223">
    <property type="taxonomic scope" value="Bacteria"/>
</dbReference>
<dbReference type="AlphaFoldDB" id="T0DTS6"/>
<proteinExistence type="predicted"/>
<dbReference type="OrthoDB" id="9787026at2"/>
<dbReference type="InterPro" id="IPR020846">
    <property type="entry name" value="MFS_dom"/>
</dbReference>
<dbReference type="EMBL" id="CP080467">
    <property type="protein sequence ID" value="UNO48860.1"/>
    <property type="molecule type" value="Genomic_DNA"/>
</dbReference>
<keyword evidence="3" id="KW-0812">Transmembrane</keyword>
<name>T0DTS6_ALIAG</name>
<dbReference type="eggNOG" id="COG0477">
    <property type="taxonomic scope" value="Bacteria"/>
</dbReference>
<dbReference type="SUPFAM" id="SSF103473">
    <property type="entry name" value="MFS general substrate transporter"/>
    <property type="match status" value="1"/>
</dbReference>
<evidence type="ECO:0000256" key="4">
    <source>
        <dbReference type="ARBA" id="ARBA00022989"/>
    </source>
</evidence>
<dbReference type="Gene3D" id="1.20.1250.20">
    <property type="entry name" value="MFS general substrate transporter like domains"/>
    <property type="match status" value="1"/>
</dbReference>
<organism evidence="6 7">
    <name type="scientific">Alicyclobacillus acidoterrestris (strain ATCC 49025 / DSM 3922 / CIP 106132 / NCIMB 13137 / GD3B)</name>
    <dbReference type="NCBI Taxonomy" id="1356854"/>
    <lineage>
        <taxon>Bacteria</taxon>
        <taxon>Bacillati</taxon>
        <taxon>Bacillota</taxon>
        <taxon>Bacilli</taxon>
        <taxon>Bacillales</taxon>
        <taxon>Alicyclobacillaceae</taxon>
        <taxon>Alicyclobacillus</taxon>
    </lineage>
</organism>